<dbReference type="AlphaFoldDB" id="A0A9N8HN09"/>
<feature type="chain" id="PRO_5040416201" evidence="1">
    <location>
        <begin position="21"/>
        <end position="372"/>
    </location>
</feature>
<organism evidence="2 3">
    <name type="scientific">Seminavis robusta</name>
    <dbReference type="NCBI Taxonomy" id="568900"/>
    <lineage>
        <taxon>Eukaryota</taxon>
        <taxon>Sar</taxon>
        <taxon>Stramenopiles</taxon>
        <taxon>Ochrophyta</taxon>
        <taxon>Bacillariophyta</taxon>
        <taxon>Bacillariophyceae</taxon>
        <taxon>Bacillariophycidae</taxon>
        <taxon>Naviculales</taxon>
        <taxon>Naviculaceae</taxon>
        <taxon>Seminavis</taxon>
    </lineage>
</organism>
<sequence>MTMLSSLLLLPLLLVSSVAASDARSLQIADWSVDIGTISSQSFSFSTGAGGGANPNIKVSISNLCRSESDTRTEVGEFFPASTVSGIEVDSEAVRNNPGPDNALSFNFVEGIDSNDAIFADNGDGTAAVVFCALVGLYDQNEMVNFSEIKLTYSLDLMTSVVELTGYVVSGASTFQDALDTSIHFDGELSSYFCDSRTQESLTNSSGTTTQGSVISVCFTIPDPVTEFRVADILDLTISNANDLAPSQSILIAGVEQSFGSYVSKRCRKNASPTGTDMCQVDLILGADFYDFNALNLTGSGVILLEFGSAAGARALRQEQRSLQVKNTMESVEVDQYSVTLEKRKVTTSGAMTPLSIVSSVATLFGLVAGIV</sequence>
<feature type="signal peptide" evidence="1">
    <location>
        <begin position="1"/>
        <end position="20"/>
    </location>
</feature>
<comment type="caution">
    <text evidence="2">The sequence shown here is derived from an EMBL/GenBank/DDBJ whole genome shotgun (WGS) entry which is preliminary data.</text>
</comment>
<accession>A0A9N8HN09</accession>
<keyword evidence="3" id="KW-1185">Reference proteome</keyword>
<dbReference type="Proteomes" id="UP001153069">
    <property type="component" value="Unassembled WGS sequence"/>
</dbReference>
<dbReference type="EMBL" id="CAICTM010000945">
    <property type="protein sequence ID" value="CAB9518590.1"/>
    <property type="molecule type" value="Genomic_DNA"/>
</dbReference>
<protein>
    <submittedName>
        <fullName evidence="2">Uncharacterized protein</fullName>
    </submittedName>
</protein>
<evidence type="ECO:0000313" key="3">
    <source>
        <dbReference type="Proteomes" id="UP001153069"/>
    </source>
</evidence>
<evidence type="ECO:0000313" key="2">
    <source>
        <dbReference type="EMBL" id="CAB9518590.1"/>
    </source>
</evidence>
<name>A0A9N8HN09_9STRA</name>
<gene>
    <name evidence="2" type="ORF">SEMRO_947_G223380.1</name>
</gene>
<proteinExistence type="predicted"/>
<evidence type="ECO:0000256" key="1">
    <source>
        <dbReference type="SAM" id="SignalP"/>
    </source>
</evidence>
<keyword evidence="1" id="KW-0732">Signal</keyword>
<reference evidence="2" key="1">
    <citation type="submission" date="2020-06" db="EMBL/GenBank/DDBJ databases">
        <authorList>
            <consortium name="Plant Systems Biology data submission"/>
        </authorList>
    </citation>
    <scope>NUCLEOTIDE SEQUENCE</scope>
    <source>
        <strain evidence="2">D6</strain>
    </source>
</reference>